<evidence type="ECO:0000313" key="4">
    <source>
        <dbReference type="Proteomes" id="UP001172457"/>
    </source>
</evidence>
<feature type="region of interest" description="Disordered" evidence="1">
    <location>
        <begin position="197"/>
        <end position="227"/>
    </location>
</feature>
<evidence type="ECO:0000256" key="1">
    <source>
        <dbReference type="SAM" id="MobiDB-lite"/>
    </source>
</evidence>
<feature type="compositionally biased region" description="Low complexity" evidence="1">
    <location>
        <begin position="197"/>
        <end position="219"/>
    </location>
</feature>
<dbReference type="Proteomes" id="UP001172457">
    <property type="component" value="Chromosome 5"/>
</dbReference>
<dbReference type="PANTHER" id="PTHR46250:SF17">
    <property type="entry name" value="MYB_SANT-LIKE DOMAIN-CONTAINING PROTEIN"/>
    <property type="match status" value="1"/>
</dbReference>
<keyword evidence="4" id="KW-1185">Reference proteome</keyword>
<evidence type="ECO:0000313" key="3">
    <source>
        <dbReference type="EMBL" id="KAJ9547516.1"/>
    </source>
</evidence>
<reference evidence="3" key="1">
    <citation type="submission" date="2023-03" db="EMBL/GenBank/DDBJ databases">
        <title>Chromosome-scale reference genome and RAD-based genetic map of yellow starthistle (Centaurea solstitialis) reveal putative structural variation and QTLs associated with invader traits.</title>
        <authorList>
            <person name="Reatini B."/>
            <person name="Cang F.A."/>
            <person name="Jiang Q."/>
            <person name="Mckibben M.T.W."/>
            <person name="Barker M.S."/>
            <person name="Rieseberg L.H."/>
            <person name="Dlugosch K.M."/>
        </authorList>
    </citation>
    <scope>NUCLEOTIDE SEQUENCE</scope>
    <source>
        <strain evidence="3">CAN-66</strain>
        <tissue evidence="3">Leaf</tissue>
    </source>
</reference>
<feature type="region of interest" description="Disordered" evidence="1">
    <location>
        <begin position="141"/>
        <end position="170"/>
    </location>
</feature>
<dbReference type="AlphaFoldDB" id="A0AA38T4X2"/>
<protein>
    <recommendedName>
        <fullName evidence="2">Myb/SANT-like domain-containing protein</fullName>
    </recommendedName>
</protein>
<sequence>MQLMLKNLGVSTAVPPRFKVSAGMTSHNRQYRNCSPNEESKLVDTLVNMTNTGTFKADNGFKLGYLQHLEEALKVSLPSSGLLGTPHILSKIKTMKKDWQCVYDMVNGLNTSGFGYDPERKCVTAEEPVWEAYLKVTSRSPPPPSTFPAIRSSSPATFRRPPLFRPPPPSFPTPFPATTIFSGDFSDHHLLLRQLFRRPPSSPTTSRQPSSSPTTSRQPPSFPTISQRPPFSLATMLMISDNVQLFSDWSKLVSLRKG</sequence>
<comment type="caution">
    <text evidence="3">The sequence shown here is derived from an EMBL/GenBank/DDBJ whole genome shotgun (WGS) entry which is preliminary data.</text>
</comment>
<dbReference type="PANTHER" id="PTHR46250">
    <property type="entry name" value="MYB/SANT-LIKE DNA-BINDING DOMAIN PROTEIN-RELATED"/>
    <property type="match status" value="1"/>
</dbReference>
<accession>A0AA38T4X2</accession>
<name>A0AA38T4X2_9ASTR</name>
<proteinExistence type="predicted"/>
<evidence type="ECO:0000259" key="2">
    <source>
        <dbReference type="Pfam" id="PF12776"/>
    </source>
</evidence>
<gene>
    <name evidence="3" type="ORF">OSB04_020059</name>
</gene>
<organism evidence="3 4">
    <name type="scientific">Centaurea solstitialis</name>
    <name type="common">yellow star-thistle</name>
    <dbReference type="NCBI Taxonomy" id="347529"/>
    <lineage>
        <taxon>Eukaryota</taxon>
        <taxon>Viridiplantae</taxon>
        <taxon>Streptophyta</taxon>
        <taxon>Embryophyta</taxon>
        <taxon>Tracheophyta</taxon>
        <taxon>Spermatophyta</taxon>
        <taxon>Magnoliopsida</taxon>
        <taxon>eudicotyledons</taxon>
        <taxon>Gunneridae</taxon>
        <taxon>Pentapetalae</taxon>
        <taxon>asterids</taxon>
        <taxon>campanulids</taxon>
        <taxon>Asterales</taxon>
        <taxon>Asteraceae</taxon>
        <taxon>Carduoideae</taxon>
        <taxon>Cardueae</taxon>
        <taxon>Centaureinae</taxon>
        <taxon>Centaurea</taxon>
    </lineage>
</organism>
<feature type="domain" description="Myb/SANT-like" evidence="2">
    <location>
        <begin position="35"/>
        <end position="133"/>
    </location>
</feature>
<dbReference type="EMBL" id="JARYMX010000005">
    <property type="protein sequence ID" value="KAJ9547516.1"/>
    <property type="molecule type" value="Genomic_DNA"/>
</dbReference>
<dbReference type="InterPro" id="IPR024752">
    <property type="entry name" value="Myb/SANT-like_dom"/>
</dbReference>
<dbReference type="Pfam" id="PF12776">
    <property type="entry name" value="Myb_DNA-bind_3"/>
    <property type="match status" value="1"/>
</dbReference>